<proteinExistence type="predicted"/>
<dbReference type="Pfam" id="PF00313">
    <property type="entry name" value="CSD"/>
    <property type="match status" value="1"/>
</dbReference>
<protein>
    <submittedName>
        <fullName evidence="3">Cold-shock protein</fullName>
    </submittedName>
</protein>
<dbReference type="PROSITE" id="PS51857">
    <property type="entry name" value="CSD_2"/>
    <property type="match status" value="1"/>
</dbReference>
<feature type="transmembrane region" description="Helical" evidence="1">
    <location>
        <begin position="219"/>
        <end position="239"/>
    </location>
</feature>
<name>A0ABV3QIZ4_9GAMM</name>
<keyword evidence="4" id="KW-1185">Reference proteome</keyword>
<evidence type="ECO:0000259" key="2">
    <source>
        <dbReference type="PROSITE" id="PS51857"/>
    </source>
</evidence>
<accession>A0ABV3QIZ4</accession>
<comment type="caution">
    <text evidence="3">The sequence shown here is derived from an EMBL/GenBank/DDBJ whole genome shotgun (WGS) entry which is preliminary data.</text>
</comment>
<reference evidence="3 4" key="1">
    <citation type="submission" date="2024-06" db="EMBL/GenBank/DDBJ databases">
        <authorList>
            <person name="Woo H."/>
        </authorList>
    </citation>
    <scope>NUCLEOTIDE SEQUENCE [LARGE SCALE GENOMIC DNA]</scope>
    <source>
        <strain evidence="3 4">Si-c</strain>
    </source>
</reference>
<feature type="domain" description="CSD" evidence="2">
    <location>
        <begin position="1"/>
        <end position="62"/>
    </location>
</feature>
<feature type="transmembrane region" description="Helical" evidence="1">
    <location>
        <begin position="194"/>
        <end position="213"/>
    </location>
</feature>
<dbReference type="SMART" id="SM00357">
    <property type="entry name" value="CSP"/>
    <property type="match status" value="1"/>
</dbReference>
<dbReference type="SUPFAM" id="SSF50249">
    <property type="entry name" value="Nucleic acid-binding proteins"/>
    <property type="match status" value="1"/>
</dbReference>
<dbReference type="Gene3D" id="2.40.50.140">
    <property type="entry name" value="Nucleic acid-binding proteins"/>
    <property type="match status" value="1"/>
</dbReference>
<evidence type="ECO:0000313" key="4">
    <source>
        <dbReference type="Proteomes" id="UP001556220"/>
    </source>
</evidence>
<sequence>MEGTISSFLPSKGYGFLRGDDGRDYFLHCNDIAEAQAVVEGQRVAFEESTTPKGYRARCVRPVALTGAARYVLPGGVLTSRSATIKGWEVLVRSHWLVAGSSRDSPEAAMRMLRDRAHRIGATAVLEVEYSKTRGSEPGTGHGTHYFTIHHFDGRPVVIGKPSVHGTHPLGALMGLDGQAAKLKRELVGKTRQSRVTATLVAACMLAVAGSMGLVVGGIIGLFVFLFAAIVSIMAWSAIAKDHDSWLALDD</sequence>
<dbReference type="InterPro" id="IPR002059">
    <property type="entry name" value="CSP_DNA-bd"/>
</dbReference>
<keyword evidence="1" id="KW-1133">Transmembrane helix</keyword>
<dbReference type="InterPro" id="IPR012340">
    <property type="entry name" value="NA-bd_OB-fold"/>
</dbReference>
<keyword evidence="1" id="KW-0472">Membrane</keyword>
<dbReference type="InterPro" id="IPR011129">
    <property type="entry name" value="CSD"/>
</dbReference>
<dbReference type="EMBL" id="JBFOHK010000006">
    <property type="protein sequence ID" value="MEW9573808.1"/>
    <property type="molecule type" value="Genomic_DNA"/>
</dbReference>
<evidence type="ECO:0000256" key="1">
    <source>
        <dbReference type="SAM" id="Phobius"/>
    </source>
</evidence>
<dbReference type="Proteomes" id="UP001556220">
    <property type="component" value="Unassembled WGS sequence"/>
</dbReference>
<evidence type="ECO:0000313" key="3">
    <source>
        <dbReference type="EMBL" id="MEW9573808.1"/>
    </source>
</evidence>
<gene>
    <name evidence="3" type="ORF">ABQJ54_18800</name>
</gene>
<dbReference type="RefSeq" id="WP_367855862.1">
    <property type="nucleotide sequence ID" value="NZ_JBFOHK010000006.1"/>
</dbReference>
<organism evidence="3 4">
    <name type="scientific">Rhodanobacter lycopersici</name>
    <dbReference type="NCBI Taxonomy" id="3162487"/>
    <lineage>
        <taxon>Bacteria</taxon>
        <taxon>Pseudomonadati</taxon>
        <taxon>Pseudomonadota</taxon>
        <taxon>Gammaproteobacteria</taxon>
        <taxon>Lysobacterales</taxon>
        <taxon>Rhodanobacteraceae</taxon>
        <taxon>Rhodanobacter</taxon>
    </lineage>
</organism>
<keyword evidence="1" id="KW-0812">Transmembrane</keyword>